<organism evidence="3 4">
    <name type="scientific">Roridomyces roridus</name>
    <dbReference type="NCBI Taxonomy" id="1738132"/>
    <lineage>
        <taxon>Eukaryota</taxon>
        <taxon>Fungi</taxon>
        <taxon>Dikarya</taxon>
        <taxon>Basidiomycota</taxon>
        <taxon>Agaricomycotina</taxon>
        <taxon>Agaricomycetes</taxon>
        <taxon>Agaricomycetidae</taxon>
        <taxon>Agaricales</taxon>
        <taxon>Marasmiineae</taxon>
        <taxon>Mycenaceae</taxon>
        <taxon>Roridomyces</taxon>
    </lineage>
</organism>
<feature type="domain" description="Nephrocystin 3-like N-terminal" evidence="2">
    <location>
        <begin position="85"/>
        <end position="259"/>
    </location>
</feature>
<accession>A0AAD7BFQ1</accession>
<comment type="caution">
    <text evidence="3">The sequence shown here is derived from an EMBL/GenBank/DDBJ whole genome shotgun (WGS) entry which is preliminary data.</text>
</comment>
<dbReference type="Pfam" id="PF24883">
    <property type="entry name" value="NPHP3_N"/>
    <property type="match status" value="1"/>
</dbReference>
<keyword evidence="1" id="KW-0677">Repeat</keyword>
<dbReference type="PANTHER" id="PTHR10039">
    <property type="entry name" value="AMELOGENIN"/>
    <property type="match status" value="1"/>
</dbReference>
<gene>
    <name evidence="3" type="ORF">FB45DRAFT_871560</name>
</gene>
<dbReference type="InterPro" id="IPR056884">
    <property type="entry name" value="NPHP3-like_N"/>
</dbReference>
<protein>
    <recommendedName>
        <fullName evidence="2">Nephrocystin 3-like N-terminal domain-containing protein</fullName>
    </recommendedName>
</protein>
<evidence type="ECO:0000256" key="1">
    <source>
        <dbReference type="ARBA" id="ARBA00022737"/>
    </source>
</evidence>
<dbReference type="InterPro" id="IPR027417">
    <property type="entry name" value="P-loop_NTPase"/>
</dbReference>
<evidence type="ECO:0000259" key="2">
    <source>
        <dbReference type="Pfam" id="PF24883"/>
    </source>
</evidence>
<evidence type="ECO:0000313" key="4">
    <source>
        <dbReference type="Proteomes" id="UP001221142"/>
    </source>
</evidence>
<dbReference type="Gene3D" id="3.40.50.300">
    <property type="entry name" value="P-loop containing nucleotide triphosphate hydrolases"/>
    <property type="match status" value="1"/>
</dbReference>
<dbReference type="SUPFAM" id="SSF52540">
    <property type="entry name" value="P-loop containing nucleoside triphosphate hydrolases"/>
    <property type="match status" value="1"/>
</dbReference>
<dbReference type="PANTHER" id="PTHR10039:SF17">
    <property type="entry name" value="FUNGAL STAND N-TERMINAL GOODBYE DOMAIN-CONTAINING PROTEIN-RELATED"/>
    <property type="match status" value="1"/>
</dbReference>
<proteinExistence type="predicted"/>
<dbReference type="EMBL" id="JARKIF010000018">
    <property type="protein sequence ID" value="KAJ7619353.1"/>
    <property type="molecule type" value="Genomic_DNA"/>
</dbReference>
<sequence>MGVWRCLLRGVITDWQAIIALTRLTTSGRRPTEGTLTLKTVQALLMGPASGDRINALGKIRDTLGVPDAESSQTFTTATERCLPGTGNWVWTHEKYVAWTSLVQDKDVSAPLSPHTLLLMGHPSSGKTSVAALIAQRLEKQKEDGVYVAHYFFSSSTQKAQANSVLTALKHSMTYQIARDDPTVLAALAGAADGKLSNDQVLSFWQETKIGTPGSGAVYYLVFDGLDYLSREQAKKLFDFVFVTRLAKNPTAPMRVLLSGTNGWFDTHMGDIMTSMARKDDTTASMTHVHRDDIVASMQDVTIWMEQHNKIDMRRVVEHALDANAREGSAQQRVYNKIIKELPEKADSYSQLQSGIDTAFTLEDRLAGARAR</sequence>
<dbReference type="AlphaFoldDB" id="A0AAD7BFQ1"/>
<dbReference type="Proteomes" id="UP001221142">
    <property type="component" value="Unassembled WGS sequence"/>
</dbReference>
<keyword evidence="4" id="KW-1185">Reference proteome</keyword>
<evidence type="ECO:0000313" key="3">
    <source>
        <dbReference type="EMBL" id="KAJ7619353.1"/>
    </source>
</evidence>
<name>A0AAD7BFQ1_9AGAR</name>
<reference evidence="3" key="1">
    <citation type="submission" date="2023-03" db="EMBL/GenBank/DDBJ databases">
        <title>Massive genome expansion in bonnet fungi (Mycena s.s.) driven by repeated elements and novel gene families across ecological guilds.</title>
        <authorList>
            <consortium name="Lawrence Berkeley National Laboratory"/>
            <person name="Harder C.B."/>
            <person name="Miyauchi S."/>
            <person name="Viragh M."/>
            <person name="Kuo A."/>
            <person name="Thoen E."/>
            <person name="Andreopoulos B."/>
            <person name="Lu D."/>
            <person name="Skrede I."/>
            <person name="Drula E."/>
            <person name="Henrissat B."/>
            <person name="Morin E."/>
            <person name="Kohler A."/>
            <person name="Barry K."/>
            <person name="LaButti K."/>
            <person name="Morin E."/>
            <person name="Salamov A."/>
            <person name="Lipzen A."/>
            <person name="Mereny Z."/>
            <person name="Hegedus B."/>
            <person name="Baldrian P."/>
            <person name="Stursova M."/>
            <person name="Weitz H."/>
            <person name="Taylor A."/>
            <person name="Grigoriev I.V."/>
            <person name="Nagy L.G."/>
            <person name="Martin F."/>
            <person name="Kauserud H."/>
        </authorList>
    </citation>
    <scope>NUCLEOTIDE SEQUENCE</scope>
    <source>
        <strain evidence="3">9284</strain>
    </source>
</reference>